<dbReference type="EMBL" id="CM035416">
    <property type="protein sequence ID" value="KAH7425635.1"/>
    <property type="molecule type" value="Genomic_DNA"/>
</dbReference>
<feature type="transmembrane region" description="Helical" evidence="8">
    <location>
        <begin position="118"/>
        <end position="141"/>
    </location>
</feature>
<evidence type="ECO:0000256" key="2">
    <source>
        <dbReference type="ARBA" id="ARBA00008655"/>
    </source>
</evidence>
<evidence type="ECO:0000256" key="3">
    <source>
        <dbReference type="ARBA" id="ARBA00022516"/>
    </source>
</evidence>
<proteinExistence type="inferred from homology"/>
<accession>A0A8T2TW16</accession>
<keyword evidence="8" id="KW-0812">Transmembrane</keyword>
<keyword evidence="6 7" id="KW-0012">Acyltransferase</keyword>
<feature type="transmembrane region" description="Helical" evidence="8">
    <location>
        <begin position="208"/>
        <end position="228"/>
    </location>
</feature>
<name>A0A8T2TW16_CERRI</name>
<keyword evidence="7" id="KW-1208">Phospholipid metabolism</keyword>
<dbReference type="InterPro" id="IPR002123">
    <property type="entry name" value="Plipid/glycerol_acylTrfase"/>
</dbReference>
<dbReference type="GO" id="GO:0006654">
    <property type="term" value="P:phosphatidic acid biosynthetic process"/>
    <property type="evidence" value="ECO:0007669"/>
    <property type="project" value="TreeGrafter"/>
</dbReference>
<dbReference type="InterPro" id="IPR004552">
    <property type="entry name" value="AGP_acyltrans"/>
</dbReference>
<dbReference type="SUPFAM" id="SSF69593">
    <property type="entry name" value="Glycerol-3-phosphate (1)-acyltransferase"/>
    <property type="match status" value="1"/>
</dbReference>
<protein>
    <recommendedName>
        <fullName evidence="7">1-acyl-sn-glycerol-3-phosphate acyltransferase</fullName>
        <ecNumber evidence="7">2.3.1.51</ecNumber>
    </recommendedName>
</protein>
<dbReference type="Pfam" id="PF01553">
    <property type="entry name" value="Acyltransferase"/>
    <property type="match status" value="1"/>
</dbReference>
<evidence type="ECO:0000256" key="4">
    <source>
        <dbReference type="ARBA" id="ARBA00022679"/>
    </source>
</evidence>
<dbReference type="CDD" id="cd07989">
    <property type="entry name" value="LPLAT_AGPAT-like"/>
    <property type="match status" value="1"/>
</dbReference>
<evidence type="ECO:0000256" key="1">
    <source>
        <dbReference type="ARBA" id="ARBA00005189"/>
    </source>
</evidence>
<gene>
    <name evidence="10" type="ORF">KP509_11G063600</name>
</gene>
<keyword evidence="8" id="KW-1133">Transmembrane helix</keyword>
<keyword evidence="3 7" id="KW-0444">Lipid biosynthesis</keyword>
<evidence type="ECO:0000256" key="7">
    <source>
        <dbReference type="RuleBase" id="RU361267"/>
    </source>
</evidence>
<evidence type="ECO:0000256" key="8">
    <source>
        <dbReference type="SAM" id="Phobius"/>
    </source>
</evidence>
<comment type="caution">
    <text evidence="10">The sequence shown here is derived from an EMBL/GenBank/DDBJ whole genome shotgun (WGS) entry which is preliminary data.</text>
</comment>
<comment type="domain">
    <text evidence="7">The HXXXXD motif is essential for acyltransferase activity and may constitute the binding site for the phosphate moiety of the glycerol-3-phosphate.</text>
</comment>
<dbReference type="AlphaFoldDB" id="A0A8T2TW16"/>
<evidence type="ECO:0000259" key="9">
    <source>
        <dbReference type="SMART" id="SM00563"/>
    </source>
</evidence>
<evidence type="ECO:0000313" key="11">
    <source>
        <dbReference type="Proteomes" id="UP000825935"/>
    </source>
</evidence>
<evidence type="ECO:0000256" key="6">
    <source>
        <dbReference type="ARBA" id="ARBA00023315"/>
    </source>
</evidence>
<feature type="domain" description="Phospholipid/glycerol acyltransferase" evidence="9">
    <location>
        <begin position="184"/>
        <end position="297"/>
    </location>
</feature>
<comment type="catalytic activity">
    <reaction evidence="7">
        <text>a 1-acyl-sn-glycero-3-phosphate + an acyl-CoA = a 1,2-diacyl-sn-glycero-3-phosphate + CoA</text>
        <dbReference type="Rhea" id="RHEA:19709"/>
        <dbReference type="ChEBI" id="CHEBI:57287"/>
        <dbReference type="ChEBI" id="CHEBI:57970"/>
        <dbReference type="ChEBI" id="CHEBI:58342"/>
        <dbReference type="ChEBI" id="CHEBI:58608"/>
        <dbReference type="EC" id="2.3.1.51"/>
    </reaction>
</comment>
<dbReference type="NCBIfam" id="TIGR00530">
    <property type="entry name" value="AGP_acyltrn"/>
    <property type="match status" value="1"/>
</dbReference>
<keyword evidence="7" id="KW-0594">Phospholipid biosynthesis</keyword>
<comment type="pathway">
    <text evidence="1">Lipid metabolism.</text>
</comment>
<dbReference type="GO" id="GO:0016020">
    <property type="term" value="C:membrane"/>
    <property type="evidence" value="ECO:0007669"/>
    <property type="project" value="InterPro"/>
</dbReference>
<keyword evidence="11" id="KW-1185">Reference proteome</keyword>
<keyword evidence="8" id="KW-0472">Membrane</keyword>
<comment type="similarity">
    <text evidence="2 7">Belongs to the 1-acyl-sn-glycerol-3-phosphate acyltransferase family.</text>
</comment>
<sequence>MPSVVPSQPAHVICTFPFSCCDSRRNLWGEASTRCSGLGVCSMDGCLISMKTLIEFRRRDTSVICRRRDTSVICRLLRSTERNGKQSSAMPYFVGKRLCRNGFSAGPTFMQRARAFCFYFTTYLVAVPLFFVMLLVQPVVLILDRHKRKAQHFINKIWASLTIGLFYKAQIIGQENLPGPDDAAVYVSNHQSFLDIYTLFLLDRPFKFISKTSIFLIPIIGWSMYLTGHVPLRRMDTRSQMECLRHCQKLIKQGVPVFFFPEGTRSRDGKLAQFKRGAFTIAAKTQVPVVPITLIGTGMLMPNGLEGTLRPGSVKVIIHPPLHGSNADELCQQSRDIISKTLLQHGFGVH</sequence>
<dbReference type="EC" id="2.3.1.51" evidence="7"/>
<dbReference type="PANTHER" id="PTHR10434:SF64">
    <property type="entry name" value="1-ACYL-SN-GLYCEROL-3-PHOSPHATE ACYLTRANSFERASE-RELATED"/>
    <property type="match status" value="1"/>
</dbReference>
<keyword evidence="5 7" id="KW-0443">Lipid metabolism</keyword>
<dbReference type="Proteomes" id="UP000825935">
    <property type="component" value="Chromosome 11"/>
</dbReference>
<dbReference type="PANTHER" id="PTHR10434">
    <property type="entry name" value="1-ACYL-SN-GLYCEROL-3-PHOSPHATE ACYLTRANSFERASE"/>
    <property type="match status" value="1"/>
</dbReference>
<dbReference type="SMART" id="SM00563">
    <property type="entry name" value="PlsC"/>
    <property type="match status" value="1"/>
</dbReference>
<evidence type="ECO:0000313" key="10">
    <source>
        <dbReference type="EMBL" id="KAH7425635.1"/>
    </source>
</evidence>
<reference evidence="10" key="1">
    <citation type="submission" date="2021-08" db="EMBL/GenBank/DDBJ databases">
        <title>WGS assembly of Ceratopteris richardii.</title>
        <authorList>
            <person name="Marchant D.B."/>
            <person name="Chen G."/>
            <person name="Jenkins J."/>
            <person name="Shu S."/>
            <person name="Leebens-Mack J."/>
            <person name="Grimwood J."/>
            <person name="Schmutz J."/>
            <person name="Soltis P."/>
            <person name="Soltis D."/>
            <person name="Chen Z.-H."/>
        </authorList>
    </citation>
    <scope>NUCLEOTIDE SEQUENCE</scope>
    <source>
        <strain evidence="10">Whitten #5841</strain>
        <tissue evidence="10">Leaf</tissue>
    </source>
</reference>
<organism evidence="10 11">
    <name type="scientific">Ceratopteris richardii</name>
    <name type="common">Triangle waterfern</name>
    <dbReference type="NCBI Taxonomy" id="49495"/>
    <lineage>
        <taxon>Eukaryota</taxon>
        <taxon>Viridiplantae</taxon>
        <taxon>Streptophyta</taxon>
        <taxon>Embryophyta</taxon>
        <taxon>Tracheophyta</taxon>
        <taxon>Polypodiopsida</taxon>
        <taxon>Polypodiidae</taxon>
        <taxon>Polypodiales</taxon>
        <taxon>Pteridineae</taxon>
        <taxon>Pteridaceae</taxon>
        <taxon>Parkerioideae</taxon>
        <taxon>Ceratopteris</taxon>
    </lineage>
</organism>
<dbReference type="GO" id="GO:0003841">
    <property type="term" value="F:1-acylglycerol-3-phosphate O-acyltransferase activity"/>
    <property type="evidence" value="ECO:0007669"/>
    <property type="project" value="UniProtKB-UniRule"/>
</dbReference>
<dbReference type="OrthoDB" id="417078at2759"/>
<keyword evidence="4 7" id="KW-0808">Transferase</keyword>
<evidence type="ECO:0000256" key="5">
    <source>
        <dbReference type="ARBA" id="ARBA00023098"/>
    </source>
</evidence>